<evidence type="ECO:0000313" key="3">
    <source>
        <dbReference type="EMBL" id="KAG7306159.1"/>
    </source>
</evidence>
<feature type="compositionally biased region" description="Basic residues" evidence="1">
    <location>
        <begin position="119"/>
        <end position="132"/>
    </location>
</feature>
<evidence type="ECO:0000256" key="2">
    <source>
        <dbReference type="SAM" id="SignalP"/>
    </source>
</evidence>
<proteinExistence type="predicted"/>
<feature type="region of interest" description="Disordered" evidence="1">
    <location>
        <begin position="37"/>
        <end position="58"/>
    </location>
</feature>
<feature type="chain" id="PRO_5046106340" evidence="2">
    <location>
        <begin position="20"/>
        <end position="220"/>
    </location>
</feature>
<accession>A0ABQ7QLU8</accession>
<gene>
    <name evidence="3" type="ORF">JYU34_008754</name>
</gene>
<reference evidence="3 4" key="1">
    <citation type="submission" date="2021-06" db="EMBL/GenBank/DDBJ databases">
        <title>A haploid diamondback moth (Plutella xylostella L.) genome assembly resolves 31 chromosomes and identifies a diamide resistance mutation.</title>
        <authorList>
            <person name="Ward C.M."/>
            <person name="Perry K.D."/>
            <person name="Baker G."/>
            <person name="Powis K."/>
            <person name="Heckel D.G."/>
            <person name="Baxter S.W."/>
        </authorList>
    </citation>
    <scope>NUCLEOTIDE SEQUENCE [LARGE SCALE GENOMIC DNA]</scope>
    <source>
        <strain evidence="3 4">LV</strain>
        <tissue evidence="3">Single pupa</tissue>
    </source>
</reference>
<keyword evidence="2" id="KW-0732">Signal</keyword>
<dbReference type="EMBL" id="JAHIBW010000012">
    <property type="protein sequence ID" value="KAG7306159.1"/>
    <property type="molecule type" value="Genomic_DNA"/>
</dbReference>
<feature type="signal peptide" evidence="2">
    <location>
        <begin position="1"/>
        <end position="19"/>
    </location>
</feature>
<evidence type="ECO:0000256" key="1">
    <source>
        <dbReference type="SAM" id="MobiDB-lite"/>
    </source>
</evidence>
<name>A0ABQ7QLU8_PLUXY</name>
<evidence type="ECO:0000313" key="4">
    <source>
        <dbReference type="Proteomes" id="UP000823941"/>
    </source>
</evidence>
<comment type="caution">
    <text evidence="3">The sequence shown here is derived from an EMBL/GenBank/DDBJ whole genome shotgun (WGS) entry which is preliminary data.</text>
</comment>
<protein>
    <submittedName>
        <fullName evidence="3">Uncharacterized protein</fullName>
    </submittedName>
</protein>
<sequence>MKSTYLILLLLSAVLLAAAEKETKDIDVDDEDYGDELERGHRKRRRKQQQQAAAGPCGALGFGRTLGWGGGPSSTYVSAPVQNYYIGCGGAQPQQQPFLPVAPLPPFQPYPGGFGGHHQHNHHHNHGGHGGHHGGGFNGYPQPQFNYQNQGFNQQPFYDQYQPYSQGYQRPQRPGIVSAAASGLGTALADYISGGNRPKKTYKQVTKTVNQLFKPLYNLF</sequence>
<organism evidence="3 4">
    <name type="scientific">Plutella xylostella</name>
    <name type="common">Diamondback moth</name>
    <name type="synonym">Plutella maculipennis</name>
    <dbReference type="NCBI Taxonomy" id="51655"/>
    <lineage>
        <taxon>Eukaryota</taxon>
        <taxon>Metazoa</taxon>
        <taxon>Ecdysozoa</taxon>
        <taxon>Arthropoda</taxon>
        <taxon>Hexapoda</taxon>
        <taxon>Insecta</taxon>
        <taxon>Pterygota</taxon>
        <taxon>Neoptera</taxon>
        <taxon>Endopterygota</taxon>
        <taxon>Lepidoptera</taxon>
        <taxon>Glossata</taxon>
        <taxon>Ditrysia</taxon>
        <taxon>Yponomeutoidea</taxon>
        <taxon>Plutellidae</taxon>
        <taxon>Plutella</taxon>
    </lineage>
</organism>
<dbReference type="Proteomes" id="UP000823941">
    <property type="component" value="Chromosome 12"/>
</dbReference>
<feature type="region of interest" description="Disordered" evidence="1">
    <location>
        <begin position="119"/>
        <end position="142"/>
    </location>
</feature>
<keyword evidence="4" id="KW-1185">Reference proteome</keyword>